<organism evidence="4 5">
    <name type="scientific">Gryllotalpicola daejeonensis</name>
    <dbReference type="NCBI Taxonomy" id="993087"/>
    <lineage>
        <taxon>Bacteria</taxon>
        <taxon>Bacillati</taxon>
        <taxon>Actinomycetota</taxon>
        <taxon>Actinomycetes</taxon>
        <taxon>Micrococcales</taxon>
        <taxon>Microbacteriaceae</taxon>
        <taxon>Gryllotalpicola</taxon>
    </lineage>
</organism>
<keyword evidence="2" id="KW-1133">Transmembrane helix</keyword>
<evidence type="ECO:0000313" key="5">
    <source>
        <dbReference type="Proteomes" id="UP001415169"/>
    </source>
</evidence>
<reference evidence="4" key="2">
    <citation type="submission" date="2023-12" db="EMBL/GenBank/DDBJ databases">
        <authorList>
            <person name="Sun Q."/>
            <person name="Inoue M."/>
        </authorList>
    </citation>
    <scope>NUCLEOTIDE SEQUENCE</scope>
    <source>
        <strain evidence="4">JCM 17590</strain>
    </source>
</reference>
<evidence type="ECO:0000259" key="3">
    <source>
        <dbReference type="Pfam" id="PF13828"/>
    </source>
</evidence>
<reference evidence="4" key="1">
    <citation type="journal article" date="2014" name="Int. J. Syst. Evol. Microbiol.">
        <title>Complete genome of a new Firmicutes species belonging to the dominant human colonic microbiota ('Ruminococcus bicirculans') reveals two chromosomes and a selective capacity to utilize plant glucans.</title>
        <authorList>
            <consortium name="NISC Comparative Sequencing Program"/>
            <person name="Wegmann U."/>
            <person name="Louis P."/>
            <person name="Goesmann A."/>
            <person name="Henrissat B."/>
            <person name="Duncan S.H."/>
            <person name="Flint H.J."/>
        </authorList>
    </citation>
    <scope>NUCLEOTIDE SEQUENCE</scope>
    <source>
        <strain evidence="4">JCM 17590</strain>
    </source>
</reference>
<dbReference type="EMBL" id="BAABBV010000001">
    <property type="protein sequence ID" value="GAA4159089.1"/>
    <property type="molecule type" value="Genomic_DNA"/>
</dbReference>
<feature type="compositionally biased region" description="Pro residues" evidence="1">
    <location>
        <begin position="19"/>
        <end position="29"/>
    </location>
</feature>
<sequence>MTTPQQPAEPGEHAQQQPQPQPQPQPTRPAPGSIWEPAPEYQPVVDRTQLPPFNVMALIAFIGAFIIPVVGIVCGHITLAEYRKGLPERGREYAKAGLILGYIFTAIWVVLAILWIVFLFTHGFGSAQPVGGRGGNGFGSGNGFGGGQGGHGFPIPSPRVTPNGGTGN</sequence>
<keyword evidence="5" id="KW-1185">Reference proteome</keyword>
<feature type="region of interest" description="Disordered" evidence="1">
    <location>
        <begin position="1"/>
        <end position="38"/>
    </location>
</feature>
<proteinExistence type="predicted"/>
<accession>A0ABP7ZIS1</accession>
<keyword evidence="2" id="KW-0812">Transmembrane</keyword>
<dbReference type="Proteomes" id="UP001415169">
    <property type="component" value="Unassembled WGS sequence"/>
</dbReference>
<gene>
    <name evidence="4" type="ORF">GCM10022286_12920</name>
</gene>
<comment type="caution">
    <text evidence="4">The sequence shown here is derived from an EMBL/GenBank/DDBJ whole genome shotgun (WGS) entry which is preliminary data.</text>
</comment>
<feature type="compositionally biased region" description="Low complexity" evidence="1">
    <location>
        <begin position="1"/>
        <end position="18"/>
    </location>
</feature>
<evidence type="ECO:0000313" key="4">
    <source>
        <dbReference type="EMBL" id="GAA4159089.1"/>
    </source>
</evidence>
<dbReference type="Pfam" id="PF13828">
    <property type="entry name" value="DUF4190"/>
    <property type="match status" value="1"/>
</dbReference>
<dbReference type="InterPro" id="IPR025241">
    <property type="entry name" value="DUF4190"/>
</dbReference>
<feature type="transmembrane region" description="Helical" evidence="2">
    <location>
        <begin position="99"/>
        <end position="120"/>
    </location>
</feature>
<evidence type="ECO:0000256" key="2">
    <source>
        <dbReference type="SAM" id="Phobius"/>
    </source>
</evidence>
<feature type="transmembrane region" description="Helical" evidence="2">
    <location>
        <begin position="55"/>
        <end position="79"/>
    </location>
</feature>
<protein>
    <recommendedName>
        <fullName evidence="3">DUF4190 domain-containing protein</fullName>
    </recommendedName>
</protein>
<keyword evidence="2" id="KW-0472">Membrane</keyword>
<feature type="domain" description="DUF4190" evidence="3">
    <location>
        <begin position="56"/>
        <end position="111"/>
    </location>
</feature>
<name>A0ABP7ZIS1_9MICO</name>
<evidence type="ECO:0000256" key="1">
    <source>
        <dbReference type="SAM" id="MobiDB-lite"/>
    </source>
</evidence>